<dbReference type="RefSeq" id="XP_056036055.1">
    <property type="nucleotide sequence ID" value="XM_056179153.1"/>
</dbReference>
<dbReference type="PANTHER" id="PTHR36427">
    <property type="entry name" value="54S RIBOSOMAL PROTEIN L1, MITOCHONDRIAL"/>
    <property type="match status" value="1"/>
</dbReference>
<evidence type="ECO:0000256" key="1">
    <source>
        <dbReference type="ARBA" id="ARBA00010531"/>
    </source>
</evidence>
<evidence type="ECO:0000313" key="5">
    <source>
        <dbReference type="Proteomes" id="UP001212411"/>
    </source>
</evidence>
<dbReference type="InterPro" id="IPR016095">
    <property type="entry name" value="Ribosomal_uL1_3-a/b-sand"/>
</dbReference>
<organism evidence="4 5">
    <name type="scientific">Schizosaccharomyces osmophilus</name>
    <dbReference type="NCBI Taxonomy" id="2545709"/>
    <lineage>
        <taxon>Eukaryota</taxon>
        <taxon>Fungi</taxon>
        <taxon>Dikarya</taxon>
        <taxon>Ascomycota</taxon>
        <taxon>Taphrinomycotina</taxon>
        <taxon>Schizosaccharomycetes</taxon>
        <taxon>Schizosaccharomycetales</taxon>
        <taxon>Schizosaccharomycetaceae</taxon>
        <taxon>Schizosaccharomyces</taxon>
    </lineage>
</organism>
<dbReference type="GO" id="GO:0003735">
    <property type="term" value="F:structural constituent of ribosome"/>
    <property type="evidence" value="ECO:0007669"/>
    <property type="project" value="TreeGrafter"/>
</dbReference>
<dbReference type="CDD" id="cd00403">
    <property type="entry name" value="Ribosomal_L1"/>
    <property type="match status" value="1"/>
</dbReference>
<dbReference type="AlphaFoldDB" id="A0AAE9W8N5"/>
<reference evidence="4 5" key="1">
    <citation type="journal article" date="2023" name="G3 (Bethesda)">
        <title>A high-quality reference genome for the fission yeast Schizosaccharomyces osmophilus.</title>
        <authorList>
            <person name="Jia G.S."/>
            <person name="Zhang W.C."/>
            <person name="Liang Y."/>
            <person name="Liu X.H."/>
            <person name="Rhind N."/>
            <person name="Pidoux A."/>
            <person name="Brysch-Herzberg M."/>
            <person name="Du L.L."/>
        </authorList>
    </citation>
    <scope>NUCLEOTIDE SEQUENCE [LARGE SCALE GENOMIC DNA]</scope>
    <source>
        <strain evidence="4 5">CBS 15793</strain>
    </source>
</reference>
<keyword evidence="3" id="KW-0687">Ribonucleoprotein</keyword>
<dbReference type="GeneID" id="80873842"/>
<dbReference type="InterPro" id="IPR023674">
    <property type="entry name" value="Ribosomal_uL1-like"/>
</dbReference>
<gene>
    <name evidence="4" type="primary">mrpl1</name>
    <name evidence="4" type="ORF">SOMG_00359</name>
</gene>
<dbReference type="InterPro" id="IPR028364">
    <property type="entry name" value="Ribosomal_uL1/biogenesis"/>
</dbReference>
<dbReference type="KEGG" id="som:SOMG_00359"/>
<accession>A0AAE9W8N5</accession>
<dbReference type="Gene3D" id="3.40.50.790">
    <property type="match status" value="1"/>
</dbReference>
<evidence type="ECO:0000256" key="3">
    <source>
        <dbReference type="ARBA" id="ARBA00023274"/>
    </source>
</evidence>
<name>A0AAE9W8N5_9SCHI</name>
<evidence type="ECO:0000256" key="2">
    <source>
        <dbReference type="ARBA" id="ARBA00022980"/>
    </source>
</evidence>
<dbReference type="GO" id="GO:0005762">
    <property type="term" value="C:mitochondrial large ribosomal subunit"/>
    <property type="evidence" value="ECO:0007669"/>
    <property type="project" value="TreeGrafter"/>
</dbReference>
<proteinExistence type="inferred from homology"/>
<comment type="similarity">
    <text evidence="1">Belongs to the universal ribosomal protein uL1 family.</text>
</comment>
<dbReference type="PANTHER" id="PTHR36427:SF3">
    <property type="entry name" value="LARGE RIBOSOMAL SUBUNIT PROTEIN UL1M"/>
    <property type="match status" value="1"/>
</dbReference>
<keyword evidence="2 4" id="KW-0689">Ribosomal protein</keyword>
<evidence type="ECO:0000313" key="4">
    <source>
        <dbReference type="EMBL" id="WBW71812.1"/>
    </source>
</evidence>
<protein>
    <submittedName>
        <fullName evidence="4">Mitochondrial ribosomal protein subunit L1</fullName>
    </submittedName>
</protein>
<dbReference type="Pfam" id="PF00687">
    <property type="entry name" value="Ribosomal_L1"/>
    <property type="match status" value="1"/>
</dbReference>
<dbReference type="EMBL" id="CP115611">
    <property type="protein sequence ID" value="WBW71812.1"/>
    <property type="molecule type" value="Genomic_DNA"/>
</dbReference>
<sequence length="249" mass="27547">MSIPRFIFGKRNLWNNPLKIKGTLPYQTLRSYAKKSKESPSFSMTVPEVTKYLRALSVSVPFEGSYVLSVGLRTRRGLPPVRGKVLFPHPFLETPKVCVLAVGDAQREALEHGATYAGGENVVQKILAEEIEFSKCLAHPNASHLLPKVAKTLGPKHLLPAAKRGTIVEEVGPAVEAAMKMTDYREANGVINMPVGKLDYDEKLLQDNIEALLNSIRNHISQLPTKVKVTIKKTHLFASNTISLPLPYK</sequence>
<keyword evidence="5" id="KW-1185">Reference proteome</keyword>
<dbReference type="SUPFAM" id="SSF56808">
    <property type="entry name" value="Ribosomal protein L1"/>
    <property type="match status" value="1"/>
</dbReference>
<dbReference type="Gene3D" id="3.30.190.20">
    <property type="match status" value="1"/>
</dbReference>
<dbReference type="Proteomes" id="UP001212411">
    <property type="component" value="Chromosome 1"/>
</dbReference>